<feature type="transmembrane region" description="Helical" evidence="7">
    <location>
        <begin position="330"/>
        <end position="353"/>
    </location>
</feature>
<feature type="transmembrane region" description="Helical" evidence="7">
    <location>
        <begin position="275"/>
        <end position="295"/>
    </location>
</feature>
<feature type="transmembrane region" description="Helical" evidence="7">
    <location>
        <begin position="365"/>
        <end position="387"/>
    </location>
</feature>
<feature type="domain" description="Major facilitator superfamily (MFS) profile" evidence="8">
    <location>
        <begin position="198"/>
        <end position="430"/>
    </location>
</feature>
<sequence length="430" mass="43909">MPAQKAEKARKAQPERSAQPAPETPAPPRTTGGSYREVFAVAEFRAVFAAHVLSMLGSVVSHIALPVLVFAETGSPLLSALTFAAGFLPFAVGGAVLAPIADRYPARRILVGCDLLCALCVAAMVVPGVPIALLLVLRALSAFVQPLFGGVRAASLGEILDGDGFVLARSLIRIVAQSAQIVGYAAAGLLLILVSARSALLITVGCFLGSALILATRTRLRPPTATARHGGGTRALFADPRIRALLALSWLPPAFVVVPEALAAPYAKELGSGPAVVGLLLAAMPVGSAAAELAVGAWLTPRARERLVLPLAGCLLLPLLVFAVRPGLPLALAALLLAGAGMAYILGLDRWFFDAVPEAQRGRAMTVMSGGLMTGQGVGMAAGGLAAEFVPPHWVAAGAGAAGTVCVLFAVRAVRSVGRGPLAETPVPVK</sequence>
<gene>
    <name evidence="9" type="ORF">LHJ74_21565</name>
</gene>
<evidence type="ECO:0000256" key="3">
    <source>
        <dbReference type="ARBA" id="ARBA00022692"/>
    </source>
</evidence>
<evidence type="ECO:0000256" key="1">
    <source>
        <dbReference type="ARBA" id="ARBA00004651"/>
    </source>
</evidence>
<feature type="transmembrane region" description="Helical" evidence="7">
    <location>
        <begin position="46"/>
        <end position="71"/>
    </location>
</feature>
<feature type="compositionally biased region" description="Basic and acidic residues" evidence="6">
    <location>
        <begin position="1"/>
        <end position="14"/>
    </location>
</feature>
<dbReference type="PANTHER" id="PTHR23513:SF11">
    <property type="entry name" value="STAPHYLOFERRIN A TRANSPORTER"/>
    <property type="match status" value="1"/>
</dbReference>
<dbReference type="Gene3D" id="1.20.1250.20">
    <property type="entry name" value="MFS general substrate transporter like domains"/>
    <property type="match status" value="2"/>
</dbReference>
<evidence type="ECO:0000313" key="10">
    <source>
        <dbReference type="Proteomes" id="UP001156389"/>
    </source>
</evidence>
<keyword evidence="5 7" id="KW-0472">Membrane</keyword>
<evidence type="ECO:0000256" key="6">
    <source>
        <dbReference type="SAM" id="MobiDB-lite"/>
    </source>
</evidence>
<dbReference type="InterPro" id="IPR011701">
    <property type="entry name" value="MFS"/>
</dbReference>
<feature type="transmembrane region" description="Helical" evidence="7">
    <location>
        <begin position="244"/>
        <end position="263"/>
    </location>
</feature>
<evidence type="ECO:0000256" key="4">
    <source>
        <dbReference type="ARBA" id="ARBA00022989"/>
    </source>
</evidence>
<organism evidence="9 10">
    <name type="scientific">Streptomyces gossypii</name>
    <dbReference type="NCBI Taxonomy" id="2883101"/>
    <lineage>
        <taxon>Bacteria</taxon>
        <taxon>Bacillati</taxon>
        <taxon>Actinomycetota</taxon>
        <taxon>Actinomycetes</taxon>
        <taxon>Kitasatosporales</taxon>
        <taxon>Streptomycetaceae</taxon>
        <taxon>Streptomyces</taxon>
    </lineage>
</organism>
<feature type="region of interest" description="Disordered" evidence="6">
    <location>
        <begin position="1"/>
        <end position="31"/>
    </location>
</feature>
<dbReference type="SUPFAM" id="SSF103473">
    <property type="entry name" value="MFS general substrate transporter"/>
    <property type="match status" value="1"/>
</dbReference>
<name>A0ABT2JX34_9ACTN</name>
<dbReference type="PANTHER" id="PTHR23513">
    <property type="entry name" value="INTEGRAL MEMBRANE EFFLUX PROTEIN-RELATED"/>
    <property type="match status" value="1"/>
</dbReference>
<dbReference type="Pfam" id="PF07690">
    <property type="entry name" value="MFS_1"/>
    <property type="match status" value="2"/>
</dbReference>
<feature type="transmembrane region" description="Helical" evidence="7">
    <location>
        <begin position="393"/>
        <end position="411"/>
    </location>
</feature>
<dbReference type="Proteomes" id="UP001156389">
    <property type="component" value="Unassembled WGS sequence"/>
</dbReference>
<proteinExistence type="predicted"/>
<evidence type="ECO:0000256" key="2">
    <source>
        <dbReference type="ARBA" id="ARBA00022475"/>
    </source>
</evidence>
<keyword evidence="2" id="KW-1003">Cell membrane</keyword>
<evidence type="ECO:0000256" key="5">
    <source>
        <dbReference type="ARBA" id="ARBA00023136"/>
    </source>
</evidence>
<feature type="transmembrane region" description="Helical" evidence="7">
    <location>
        <begin position="307"/>
        <end position="324"/>
    </location>
</feature>
<feature type="transmembrane region" description="Helical" evidence="7">
    <location>
        <begin position="109"/>
        <end position="137"/>
    </location>
</feature>
<evidence type="ECO:0000256" key="7">
    <source>
        <dbReference type="SAM" id="Phobius"/>
    </source>
</evidence>
<protein>
    <submittedName>
        <fullName evidence="9">MFS transporter</fullName>
    </submittedName>
</protein>
<dbReference type="CDD" id="cd06173">
    <property type="entry name" value="MFS_MefA_like"/>
    <property type="match status" value="1"/>
</dbReference>
<reference evidence="9 10" key="1">
    <citation type="submission" date="2021-10" db="EMBL/GenBank/DDBJ databases">
        <title>Streptomyces gossypii sp. nov., isolated from soil collected from cotton field.</title>
        <authorList>
            <person name="Ge X."/>
            <person name="Chen X."/>
            <person name="Liu W."/>
        </authorList>
    </citation>
    <scope>NUCLEOTIDE SEQUENCE [LARGE SCALE GENOMIC DNA]</scope>
    <source>
        <strain evidence="9 10">N2-109</strain>
    </source>
</reference>
<dbReference type="PROSITE" id="PS50850">
    <property type="entry name" value="MFS"/>
    <property type="match status" value="1"/>
</dbReference>
<keyword evidence="3 7" id="KW-0812">Transmembrane</keyword>
<keyword evidence="10" id="KW-1185">Reference proteome</keyword>
<dbReference type="InterPro" id="IPR036259">
    <property type="entry name" value="MFS_trans_sf"/>
</dbReference>
<dbReference type="RefSeq" id="WP_260219787.1">
    <property type="nucleotide sequence ID" value="NZ_JAJAGO010000010.1"/>
</dbReference>
<comment type="caution">
    <text evidence="9">The sequence shown here is derived from an EMBL/GenBank/DDBJ whole genome shotgun (WGS) entry which is preliminary data.</text>
</comment>
<evidence type="ECO:0000259" key="8">
    <source>
        <dbReference type="PROSITE" id="PS50850"/>
    </source>
</evidence>
<accession>A0ABT2JX34</accession>
<comment type="subcellular location">
    <subcellularLocation>
        <location evidence="1">Cell membrane</location>
        <topology evidence="1">Multi-pass membrane protein</topology>
    </subcellularLocation>
</comment>
<feature type="transmembrane region" description="Helical" evidence="7">
    <location>
        <begin position="77"/>
        <end position="97"/>
    </location>
</feature>
<dbReference type="EMBL" id="JAJAGO010000010">
    <property type="protein sequence ID" value="MCT2592463.1"/>
    <property type="molecule type" value="Genomic_DNA"/>
</dbReference>
<keyword evidence="4 7" id="KW-1133">Transmembrane helix</keyword>
<evidence type="ECO:0000313" key="9">
    <source>
        <dbReference type="EMBL" id="MCT2592463.1"/>
    </source>
</evidence>
<feature type="transmembrane region" description="Helical" evidence="7">
    <location>
        <begin position="181"/>
        <end position="214"/>
    </location>
</feature>
<dbReference type="InterPro" id="IPR020846">
    <property type="entry name" value="MFS_dom"/>
</dbReference>